<organism evidence="2 3">
    <name type="scientific">Nitrincola tibetensis</name>
    <dbReference type="NCBI Taxonomy" id="2219697"/>
    <lineage>
        <taxon>Bacteria</taxon>
        <taxon>Pseudomonadati</taxon>
        <taxon>Pseudomonadota</taxon>
        <taxon>Gammaproteobacteria</taxon>
        <taxon>Oceanospirillales</taxon>
        <taxon>Oceanospirillaceae</taxon>
        <taxon>Nitrincola</taxon>
    </lineage>
</organism>
<dbReference type="Pfam" id="PF11743">
    <property type="entry name" value="DUF3301"/>
    <property type="match status" value="1"/>
</dbReference>
<dbReference type="AlphaFoldDB" id="A0A364NMV4"/>
<feature type="transmembrane region" description="Helical" evidence="1">
    <location>
        <begin position="6"/>
        <end position="23"/>
    </location>
</feature>
<dbReference type="EMBL" id="QKRX01000004">
    <property type="protein sequence ID" value="RAU18428.1"/>
    <property type="molecule type" value="Genomic_DNA"/>
</dbReference>
<dbReference type="InterPro" id="IPR021732">
    <property type="entry name" value="DUF3301"/>
</dbReference>
<keyword evidence="3" id="KW-1185">Reference proteome</keyword>
<keyword evidence="1" id="KW-0472">Membrane</keyword>
<name>A0A364NMV4_9GAMM</name>
<protein>
    <submittedName>
        <fullName evidence="2">DUF3301 domain-containing protein</fullName>
    </submittedName>
</protein>
<evidence type="ECO:0000256" key="1">
    <source>
        <dbReference type="SAM" id="Phobius"/>
    </source>
</evidence>
<dbReference type="OrthoDB" id="5959530at2"/>
<sequence length="106" mass="12181">MTLDLIDLVVFLGIGVIALTWWNNLKAKEQALKAVIQYCDRHHLQLLDQSIALIKIRPARNEAGHLHLKRTYLFEFTSTGDERYKGKAFMLGSSVYKLDVDAHRID</sequence>
<dbReference type="RefSeq" id="WP_112158537.1">
    <property type="nucleotide sequence ID" value="NZ_QKRX01000004.1"/>
</dbReference>
<evidence type="ECO:0000313" key="3">
    <source>
        <dbReference type="Proteomes" id="UP000250744"/>
    </source>
</evidence>
<evidence type="ECO:0000313" key="2">
    <source>
        <dbReference type="EMBL" id="RAU18428.1"/>
    </source>
</evidence>
<gene>
    <name evidence="2" type="ORF">DN062_06535</name>
</gene>
<keyword evidence="1" id="KW-0812">Transmembrane</keyword>
<dbReference type="Proteomes" id="UP000250744">
    <property type="component" value="Unassembled WGS sequence"/>
</dbReference>
<proteinExistence type="predicted"/>
<keyword evidence="1" id="KW-1133">Transmembrane helix</keyword>
<accession>A0A364NMV4</accession>
<comment type="caution">
    <text evidence="2">The sequence shown here is derived from an EMBL/GenBank/DDBJ whole genome shotgun (WGS) entry which is preliminary data.</text>
</comment>
<reference evidence="2 3" key="1">
    <citation type="submission" date="2018-06" db="EMBL/GenBank/DDBJ databases">
        <title>Nitrincola tibetense sp. nov., isolated from Lake XuguoCo on Tibetan Plateau.</title>
        <authorList>
            <person name="Xing P."/>
        </authorList>
    </citation>
    <scope>NUCLEOTIDE SEQUENCE [LARGE SCALE GENOMIC DNA]</scope>
    <source>
        <strain evidence="3">xg18</strain>
    </source>
</reference>